<feature type="region of interest" description="Disordered" evidence="1">
    <location>
        <begin position="255"/>
        <end position="275"/>
    </location>
</feature>
<comment type="caution">
    <text evidence="2">The sequence shown here is derived from an EMBL/GenBank/DDBJ whole genome shotgun (WGS) entry which is preliminary data.</text>
</comment>
<reference evidence="2" key="1">
    <citation type="submission" date="2022-10" db="EMBL/GenBank/DDBJ databases">
        <title>Tapping the CABI collections for fungal endophytes: first genome assemblies for Collariella, Neodidymelliopsis, Ascochyta clinopodiicola, Didymella pomorum, Didymosphaeria variabile, Neocosmospora piperis and Neocucurbitaria cava.</title>
        <authorList>
            <person name="Hill R."/>
        </authorList>
    </citation>
    <scope>NUCLEOTIDE SEQUENCE</scope>
    <source>
        <strain evidence="2">IMI 356814</strain>
    </source>
</reference>
<evidence type="ECO:0000313" key="2">
    <source>
        <dbReference type="EMBL" id="KAJ4366262.1"/>
    </source>
</evidence>
<gene>
    <name evidence="2" type="ORF">N0V83_007898</name>
</gene>
<dbReference type="AlphaFoldDB" id="A0A9W8Y3K6"/>
<accession>A0A9W8Y3K6</accession>
<dbReference type="EMBL" id="JAPEUY010000014">
    <property type="protein sequence ID" value="KAJ4366262.1"/>
    <property type="molecule type" value="Genomic_DNA"/>
</dbReference>
<evidence type="ECO:0000313" key="3">
    <source>
        <dbReference type="Proteomes" id="UP001140560"/>
    </source>
</evidence>
<evidence type="ECO:0008006" key="4">
    <source>
        <dbReference type="Google" id="ProtNLM"/>
    </source>
</evidence>
<proteinExistence type="predicted"/>
<dbReference type="Proteomes" id="UP001140560">
    <property type="component" value="Unassembled WGS sequence"/>
</dbReference>
<evidence type="ECO:0000256" key="1">
    <source>
        <dbReference type="SAM" id="MobiDB-lite"/>
    </source>
</evidence>
<keyword evidence="3" id="KW-1185">Reference proteome</keyword>
<protein>
    <recommendedName>
        <fullName evidence="4">Fungal N-terminal domain-containing protein</fullName>
    </recommendedName>
</protein>
<name>A0A9W8Y3K6_9PLEO</name>
<sequence>MEVLAGVASGISVVSLSIQLIDSVNEIRKLIRNVKGASVELARLAELLTRLAAMLEDVRNLSALRILGMRQRKSIRYMSTLRSQQDRLLSSHQEEIISEENEYILNSKLFGLGIRWSYEGAYNRILPSLSVYPVVPKFSVDVYTAFLDADLQDIQKMFASGALHPFTQEQCSDQSLLHEESGDWSLRWEWWYEAYGTKPPADTVFSQYEVLATCWDRWEWPFAQWKFRSTTEEMRIESKLDARFQRRMAAKARKERARAGLKRPRSKIPGSWVFQ</sequence>
<organism evidence="2 3">
    <name type="scientific">Neocucurbitaria cava</name>
    <dbReference type="NCBI Taxonomy" id="798079"/>
    <lineage>
        <taxon>Eukaryota</taxon>
        <taxon>Fungi</taxon>
        <taxon>Dikarya</taxon>
        <taxon>Ascomycota</taxon>
        <taxon>Pezizomycotina</taxon>
        <taxon>Dothideomycetes</taxon>
        <taxon>Pleosporomycetidae</taxon>
        <taxon>Pleosporales</taxon>
        <taxon>Pleosporineae</taxon>
        <taxon>Cucurbitariaceae</taxon>
        <taxon>Neocucurbitaria</taxon>
    </lineage>
</organism>
<feature type="compositionally biased region" description="Basic residues" evidence="1">
    <location>
        <begin position="255"/>
        <end position="266"/>
    </location>
</feature>